<gene>
    <name evidence="1" type="ORF">B0H17DRAFT_1176573</name>
</gene>
<comment type="caution">
    <text evidence="1">The sequence shown here is derived from an EMBL/GenBank/DDBJ whole genome shotgun (WGS) entry which is preliminary data.</text>
</comment>
<dbReference type="AlphaFoldDB" id="A0AAD7DYW2"/>
<proteinExistence type="predicted"/>
<evidence type="ECO:0000313" key="2">
    <source>
        <dbReference type="Proteomes" id="UP001221757"/>
    </source>
</evidence>
<keyword evidence="2" id="KW-1185">Reference proteome</keyword>
<organism evidence="1 2">
    <name type="scientific">Mycena rosella</name>
    <name type="common">Pink bonnet</name>
    <name type="synonym">Agaricus rosellus</name>
    <dbReference type="NCBI Taxonomy" id="1033263"/>
    <lineage>
        <taxon>Eukaryota</taxon>
        <taxon>Fungi</taxon>
        <taxon>Dikarya</taxon>
        <taxon>Basidiomycota</taxon>
        <taxon>Agaricomycotina</taxon>
        <taxon>Agaricomycetes</taxon>
        <taxon>Agaricomycetidae</taxon>
        <taxon>Agaricales</taxon>
        <taxon>Marasmiineae</taxon>
        <taxon>Mycenaceae</taxon>
        <taxon>Mycena</taxon>
    </lineage>
</organism>
<protein>
    <submittedName>
        <fullName evidence="1">Uncharacterized protein</fullName>
    </submittedName>
</protein>
<dbReference type="EMBL" id="JARKIE010000018">
    <property type="protein sequence ID" value="KAJ7701182.1"/>
    <property type="molecule type" value="Genomic_DNA"/>
</dbReference>
<accession>A0AAD7DYW2</accession>
<dbReference type="Proteomes" id="UP001221757">
    <property type="component" value="Unassembled WGS sequence"/>
</dbReference>
<sequence>MLQFSLLLWSKNPLALEALGQPAAVAMGFYMSDIFAQNVLQPRTSSRKNRLSGAKDKYCGRRKPRPDVAYVIAFLGISRVMGFQTQIDWSNRYFTKLAAGRMWPTDDGRPADDAPAPEIHQASTVPPNAVGLLAEFPVLSLPSKNPSCSVSQSVPICPKLCAIQVTHISLRPFRPLEIYAV</sequence>
<evidence type="ECO:0000313" key="1">
    <source>
        <dbReference type="EMBL" id="KAJ7701182.1"/>
    </source>
</evidence>
<name>A0AAD7DYW2_MYCRO</name>
<reference evidence="1" key="1">
    <citation type="submission" date="2023-03" db="EMBL/GenBank/DDBJ databases">
        <title>Massive genome expansion in bonnet fungi (Mycena s.s.) driven by repeated elements and novel gene families across ecological guilds.</title>
        <authorList>
            <consortium name="Lawrence Berkeley National Laboratory"/>
            <person name="Harder C.B."/>
            <person name="Miyauchi S."/>
            <person name="Viragh M."/>
            <person name="Kuo A."/>
            <person name="Thoen E."/>
            <person name="Andreopoulos B."/>
            <person name="Lu D."/>
            <person name="Skrede I."/>
            <person name="Drula E."/>
            <person name="Henrissat B."/>
            <person name="Morin E."/>
            <person name="Kohler A."/>
            <person name="Barry K."/>
            <person name="LaButti K."/>
            <person name="Morin E."/>
            <person name="Salamov A."/>
            <person name="Lipzen A."/>
            <person name="Mereny Z."/>
            <person name="Hegedus B."/>
            <person name="Baldrian P."/>
            <person name="Stursova M."/>
            <person name="Weitz H."/>
            <person name="Taylor A."/>
            <person name="Grigoriev I.V."/>
            <person name="Nagy L.G."/>
            <person name="Martin F."/>
            <person name="Kauserud H."/>
        </authorList>
    </citation>
    <scope>NUCLEOTIDE SEQUENCE</scope>
    <source>
        <strain evidence="1">CBHHK067</strain>
    </source>
</reference>